<evidence type="ECO:0000313" key="3">
    <source>
        <dbReference type="Proteomes" id="UP001219605"/>
    </source>
</evidence>
<proteinExistence type="predicted"/>
<protein>
    <submittedName>
        <fullName evidence="2">Uncharacterized protein</fullName>
    </submittedName>
</protein>
<keyword evidence="1" id="KW-0732">Signal</keyword>
<dbReference type="Proteomes" id="UP001219605">
    <property type="component" value="Chromosome"/>
</dbReference>
<feature type="chain" id="PRO_5045780033" evidence="1">
    <location>
        <begin position="28"/>
        <end position="128"/>
    </location>
</feature>
<dbReference type="EMBL" id="CP118615">
    <property type="protein sequence ID" value="WDZ86230.1"/>
    <property type="molecule type" value="Genomic_DNA"/>
</dbReference>
<evidence type="ECO:0000256" key="1">
    <source>
        <dbReference type="SAM" id="SignalP"/>
    </source>
</evidence>
<dbReference type="RefSeq" id="WP_275033030.1">
    <property type="nucleotide sequence ID" value="NZ_CP118615.1"/>
</dbReference>
<keyword evidence="3" id="KW-1185">Reference proteome</keyword>
<evidence type="ECO:0000313" key="2">
    <source>
        <dbReference type="EMBL" id="WDZ86230.1"/>
    </source>
</evidence>
<name>A0ABY7ZTC9_9ACTN</name>
<accession>A0ABY7ZTC9</accession>
<sequence>MVRFGRAVLVGVVPLLASLLVAAPARAAQAEVTVSSVYAAAADRLEVYGTATCTEPTGTAHVTVMATQVMPFSFGWVGLDVPCAGGLVYWEASVLGGYGWQNWSQVTVNANLTDSQGGADDFSGVFTA</sequence>
<feature type="signal peptide" evidence="1">
    <location>
        <begin position="1"/>
        <end position="27"/>
    </location>
</feature>
<reference evidence="2 3" key="1">
    <citation type="submission" date="2023-02" db="EMBL/GenBank/DDBJ databases">
        <authorList>
            <person name="Mo P."/>
        </authorList>
    </citation>
    <scope>NUCLEOTIDE SEQUENCE [LARGE SCALE GENOMIC DNA]</scope>
    <source>
        <strain evidence="2 3">HUAS 3</strain>
    </source>
</reference>
<gene>
    <name evidence="2" type="ORF">PVK37_07430</name>
</gene>
<organism evidence="2 3">
    <name type="scientific">Micromonospora cathayae</name>
    <dbReference type="NCBI Taxonomy" id="3028804"/>
    <lineage>
        <taxon>Bacteria</taxon>
        <taxon>Bacillati</taxon>
        <taxon>Actinomycetota</taxon>
        <taxon>Actinomycetes</taxon>
        <taxon>Micromonosporales</taxon>
        <taxon>Micromonosporaceae</taxon>
        <taxon>Micromonospora</taxon>
    </lineage>
</organism>